<evidence type="ECO:0000313" key="5">
    <source>
        <dbReference type="Proteomes" id="UP000800981"/>
    </source>
</evidence>
<feature type="domain" description="GerMN" evidence="3">
    <location>
        <begin position="89"/>
        <end position="178"/>
    </location>
</feature>
<dbReference type="EMBL" id="JAANNP010000001">
    <property type="protein sequence ID" value="NHC12583.1"/>
    <property type="molecule type" value="Genomic_DNA"/>
</dbReference>
<sequence>MNRRTALRLLVAGLLPAGAAGCGVSSDSGLERIPPEDVPYGLLDETPAAGGNDRTASAAPGRPRVFFLDDELLVGVALSPASRNPRAVLDQAVRALDDGPDEASQARGLTTALPPPLTLTVLDVTDGVVTIDLGGEANGLSNQQNTLAVGQVVLTATSVAGVDAVVLARKGEPIQAPVGDGALTWRPLVASDFTILRRKAS</sequence>
<comment type="caution">
    <text evidence="4">The sequence shown here is derived from an EMBL/GenBank/DDBJ whole genome shotgun (WGS) entry which is preliminary data.</text>
</comment>
<evidence type="ECO:0000256" key="1">
    <source>
        <dbReference type="SAM" id="MobiDB-lite"/>
    </source>
</evidence>
<evidence type="ECO:0000313" key="4">
    <source>
        <dbReference type="EMBL" id="NHC12583.1"/>
    </source>
</evidence>
<evidence type="ECO:0000259" key="3">
    <source>
        <dbReference type="SMART" id="SM00909"/>
    </source>
</evidence>
<protein>
    <submittedName>
        <fullName evidence="4">GerMN domain-containing protein</fullName>
    </submittedName>
</protein>
<gene>
    <name evidence="4" type="ORF">G9H71_02145</name>
</gene>
<dbReference type="PROSITE" id="PS51257">
    <property type="entry name" value="PROKAR_LIPOPROTEIN"/>
    <property type="match status" value="1"/>
</dbReference>
<evidence type="ECO:0000256" key="2">
    <source>
        <dbReference type="SAM" id="SignalP"/>
    </source>
</evidence>
<dbReference type="SMART" id="SM00909">
    <property type="entry name" value="Germane"/>
    <property type="match status" value="1"/>
</dbReference>
<feature type="region of interest" description="Disordered" evidence="1">
    <location>
        <begin position="41"/>
        <end position="60"/>
    </location>
</feature>
<feature type="chain" id="PRO_5047504455" evidence="2">
    <location>
        <begin position="20"/>
        <end position="201"/>
    </location>
</feature>
<reference evidence="4 5" key="1">
    <citation type="submission" date="2020-03" db="EMBL/GenBank/DDBJ databases">
        <title>Two novel Motilibacter sp.</title>
        <authorList>
            <person name="Liu S."/>
        </authorList>
    </citation>
    <scope>NUCLEOTIDE SEQUENCE [LARGE SCALE GENOMIC DNA]</scope>
    <source>
        <strain evidence="4 5">E257</strain>
    </source>
</reference>
<feature type="signal peptide" evidence="2">
    <location>
        <begin position="1"/>
        <end position="19"/>
    </location>
</feature>
<dbReference type="InterPro" id="IPR019606">
    <property type="entry name" value="GerMN"/>
</dbReference>
<proteinExistence type="predicted"/>
<dbReference type="Pfam" id="PF10646">
    <property type="entry name" value="Germane"/>
    <property type="match status" value="1"/>
</dbReference>
<accession>A0ABX0GP17</accession>
<dbReference type="Proteomes" id="UP000800981">
    <property type="component" value="Unassembled WGS sequence"/>
</dbReference>
<keyword evidence="2" id="KW-0732">Signal</keyword>
<dbReference type="RefSeq" id="WP_166277086.1">
    <property type="nucleotide sequence ID" value="NZ_JAANNP010000001.1"/>
</dbReference>
<keyword evidence="5" id="KW-1185">Reference proteome</keyword>
<name>A0ABX0GP17_9ACTN</name>
<organism evidence="4 5">
    <name type="scientific">Motilibacter deserti</name>
    <dbReference type="NCBI Taxonomy" id="2714956"/>
    <lineage>
        <taxon>Bacteria</taxon>
        <taxon>Bacillati</taxon>
        <taxon>Actinomycetota</taxon>
        <taxon>Actinomycetes</taxon>
        <taxon>Motilibacterales</taxon>
        <taxon>Motilibacteraceae</taxon>
        <taxon>Motilibacter</taxon>
    </lineage>
</organism>